<protein>
    <submittedName>
        <fullName evidence="2">Uncharacterized protein</fullName>
    </submittedName>
</protein>
<proteinExistence type="predicted"/>
<comment type="caution">
    <text evidence="2">The sequence shown here is derived from an EMBL/GenBank/DDBJ whole genome shotgun (WGS) entry which is preliminary data.</text>
</comment>
<evidence type="ECO:0000256" key="1">
    <source>
        <dbReference type="SAM" id="MobiDB-lite"/>
    </source>
</evidence>
<gene>
    <name evidence="2" type="ORF">K0M31_017328</name>
</gene>
<name>A0AA40KSC0_9HYME</name>
<evidence type="ECO:0000313" key="2">
    <source>
        <dbReference type="EMBL" id="KAK1131025.1"/>
    </source>
</evidence>
<feature type="region of interest" description="Disordered" evidence="1">
    <location>
        <begin position="124"/>
        <end position="149"/>
    </location>
</feature>
<organism evidence="2 3">
    <name type="scientific">Melipona bicolor</name>
    <dbReference type="NCBI Taxonomy" id="60889"/>
    <lineage>
        <taxon>Eukaryota</taxon>
        <taxon>Metazoa</taxon>
        <taxon>Ecdysozoa</taxon>
        <taxon>Arthropoda</taxon>
        <taxon>Hexapoda</taxon>
        <taxon>Insecta</taxon>
        <taxon>Pterygota</taxon>
        <taxon>Neoptera</taxon>
        <taxon>Endopterygota</taxon>
        <taxon>Hymenoptera</taxon>
        <taxon>Apocrita</taxon>
        <taxon>Aculeata</taxon>
        <taxon>Apoidea</taxon>
        <taxon>Anthophila</taxon>
        <taxon>Apidae</taxon>
        <taxon>Melipona</taxon>
    </lineage>
</organism>
<evidence type="ECO:0000313" key="3">
    <source>
        <dbReference type="Proteomes" id="UP001177670"/>
    </source>
</evidence>
<accession>A0AA40KSC0</accession>
<dbReference type="AlphaFoldDB" id="A0AA40KSC0"/>
<keyword evidence="3" id="KW-1185">Reference proteome</keyword>
<reference evidence="2" key="1">
    <citation type="submission" date="2021-10" db="EMBL/GenBank/DDBJ databases">
        <title>Melipona bicolor Genome sequencing and assembly.</title>
        <authorList>
            <person name="Araujo N.S."/>
            <person name="Arias M.C."/>
        </authorList>
    </citation>
    <scope>NUCLEOTIDE SEQUENCE</scope>
    <source>
        <strain evidence="2">USP_2M_L1-L4_2017</strain>
        <tissue evidence="2">Whole body</tissue>
    </source>
</reference>
<dbReference type="Proteomes" id="UP001177670">
    <property type="component" value="Unassembled WGS sequence"/>
</dbReference>
<sequence>MAEEIYFRRAQRDFFLVEHCHREPTQRKEIWRPCGGKNCCGSWGRGKLQLLAERGQLRSVASPLRLSANVAAGRGGFVHEFRACRDKIRGRYTAWRGCGAGGSWLPGNRKRALSRVFLEARKKEREKEYESGGNGRENPPEGTGKKDPWSVLMGILRDKVTQSSPRVIPSRSVYHLETGGRAYRQCS</sequence>
<dbReference type="EMBL" id="JAHYIQ010000006">
    <property type="protein sequence ID" value="KAK1131025.1"/>
    <property type="molecule type" value="Genomic_DNA"/>
</dbReference>